<comment type="similarity">
    <text evidence="2 7">Belongs to the CTL (choline transporter-like) family.</text>
</comment>
<dbReference type="GO" id="GO:0005886">
    <property type="term" value="C:plasma membrane"/>
    <property type="evidence" value="ECO:0007669"/>
    <property type="project" value="UniProtKB-SubCell"/>
</dbReference>
<keyword evidence="5" id="KW-0472">Membrane</keyword>
<dbReference type="GeneID" id="17254297"/>
<evidence type="ECO:0000313" key="9">
    <source>
        <dbReference type="EnsemblProtists" id="EOD08107"/>
    </source>
</evidence>
<dbReference type="KEGG" id="ehx:EMIHUDRAFT_217649"/>
<comment type="subcellular location">
    <subcellularLocation>
        <location evidence="7">Cell membrane</location>
        <topology evidence="7">Multi-pass membrane protein</topology>
    </subcellularLocation>
    <subcellularLocation>
        <location evidence="1">Membrane</location>
        <topology evidence="1">Multi-pass membrane protein</topology>
    </subcellularLocation>
</comment>
<reference evidence="9" key="2">
    <citation type="submission" date="2024-10" db="UniProtKB">
        <authorList>
            <consortium name="EnsemblProtists"/>
        </authorList>
    </citation>
    <scope>IDENTIFICATION</scope>
</reference>
<keyword evidence="10" id="KW-1185">Reference proteome</keyword>
<dbReference type="Proteomes" id="UP000013827">
    <property type="component" value="Unassembled WGS sequence"/>
</dbReference>
<evidence type="ECO:0000256" key="3">
    <source>
        <dbReference type="ARBA" id="ARBA00022692"/>
    </source>
</evidence>
<feature type="compositionally biased region" description="Polar residues" evidence="8">
    <location>
        <begin position="12"/>
        <end position="21"/>
    </location>
</feature>
<evidence type="ECO:0000256" key="4">
    <source>
        <dbReference type="ARBA" id="ARBA00022989"/>
    </source>
</evidence>
<evidence type="ECO:0000256" key="5">
    <source>
        <dbReference type="ARBA" id="ARBA00023136"/>
    </source>
</evidence>
<dbReference type="GO" id="GO:0022857">
    <property type="term" value="F:transmembrane transporter activity"/>
    <property type="evidence" value="ECO:0007669"/>
    <property type="project" value="UniProtKB-UniRule"/>
</dbReference>
<dbReference type="RefSeq" id="XP_005760536.1">
    <property type="nucleotide sequence ID" value="XM_005760479.1"/>
</dbReference>
<dbReference type="PaxDb" id="2903-EOD08107"/>
<evidence type="ECO:0000256" key="6">
    <source>
        <dbReference type="ARBA" id="ARBA00023180"/>
    </source>
</evidence>
<dbReference type="InterPro" id="IPR007603">
    <property type="entry name" value="Choline_transptr-like"/>
</dbReference>
<reference evidence="10" key="1">
    <citation type="journal article" date="2013" name="Nature">
        <title>Pan genome of the phytoplankton Emiliania underpins its global distribution.</title>
        <authorList>
            <person name="Read B.A."/>
            <person name="Kegel J."/>
            <person name="Klute M.J."/>
            <person name="Kuo A."/>
            <person name="Lefebvre S.C."/>
            <person name="Maumus F."/>
            <person name="Mayer C."/>
            <person name="Miller J."/>
            <person name="Monier A."/>
            <person name="Salamov A."/>
            <person name="Young J."/>
            <person name="Aguilar M."/>
            <person name="Claverie J.M."/>
            <person name="Frickenhaus S."/>
            <person name="Gonzalez K."/>
            <person name="Herman E.K."/>
            <person name="Lin Y.C."/>
            <person name="Napier J."/>
            <person name="Ogata H."/>
            <person name="Sarno A.F."/>
            <person name="Shmutz J."/>
            <person name="Schroeder D."/>
            <person name="de Vargas C."/>
            <person name="Verret F."/>
            <person name="von Dassow P."/>
            <person name="Valentin K."/>
            <person name="Van de Peer Y."/>
            <person name="Wheeler G."/>
            <person name="Dacks J.B."/>
            <person name="Delwiche C.F."/>
            <person name="Dyhrman S.T."/>
            <person name="Glockner G."/>
            <person name="John U."/>
            <person name="Richards T."/>
            <person name="Worden A.Z."/>
            <person name="Zhang X."/>
            <person name="Grigoriev I.V."/>
            <person name="Allen A.E."/>
            <person name="Bidle K."/>
            <person name="Borodovsky M."/>
            <person name="Bowler C."/>
            <person name="Brownlee C."/>
            <person name="Cock J.M."/>
            <person name="Elias M."/>
            <person name="Gladyshev V.N."/>
            <person name="Groth M."/>
            <person name="Guda C."/>
            <person name="Hadaegh A."/>
            <person name="Iglesias-Rodriguez M.D."/>
            <person name="Jenkins J."/>
            <person name="Jones B.M."/>
            <person name="Lawson T."/>
            <person name="Leese F."/>
            <person name="Lindquist E."/>
            <person name="Lobanov A."/>
            <person name="Lomsadze A."/>
            <person name="Malik S.B."/>
            <person name="Marsh M.E."/>
            <person name="Mackinder L."/>
            <person name="Mock T."/>
            <person name="Mueller-Roeber B."/>
            <person name="Pagarete A."/>
            <person name="Parker M."/>
            <person name="Probert I."/>
            <person name="Quesneville H."/>
            <person name="Raines C."/>
            <person name="Rensing S.A."/>
            <person name="Riano-Pachon D.M."/>
            <person name="Richier S."/>
            <person name="Rokitta S."/>
            <person name="Shiraiwa Y."/>
            <person name="Soanes D.M."/>
            <person name="van der Giezen M."/>
            <person name="Wahlund T.M."/>
            <person name="Williams B."/>
            <person name="Wilson W."/>
            <person name="Wolfe G."/>
            <person name="Wurch L.L."/>
        </authorList>
    </citation>
    <scope>NUCLEOTIDE SEQUENCE</scope>
</reference>
<dbReference type="eggNOG" id="KOG1362">
    <property type="taxonomic scope" value="Eukaryota"/>
</dbReference>
<dbReference type="PANTHER" id="PTHR12385">
    <property type="entry name" value="CHOLINE TRANSPORTER-LIKE (SLC FAMILY 44)"/>
    <property type="match status" value="1"/>
</dbReference>
<sequence length="334" mass="35033">MPFWRSRDDGSDSASTTSRGSASLKPAGPPPPGEHSQRWPLTASLWRALRFHAGSIAYGAFLLAVTQLLRRGLQWLERQSAGGGTGVTMRCLRCYTRCLGRCMSYINSFAYIFVALDGDAFCSACRETFLLTARYPAQAVINVTVQSLLFGVQSVGIPLACGVVSYALISSGVWPTWVDAAGRWLEEAASGSPLTGPAADGAGVAQLAEGGGGGLSAQPLLRWMQDQPGVEPLLPSLAVAALALFVGRALASVYECTVSTIFVCAMRDAEAYGGAHVTSALRASLKLEGKGGTRNSAALARAKSANSRGLVVRGKGAEADVEAAAGRGYLRLWE</sequence>
<evidence type="ECO:0000256" key="8">
    <source>
        <dbReference type="SAM" id="MobiDB-lite"/>
    </source>
</evidence>
<dbReference type="EnsemblProtists" id="EOD08107">
    <property type="protein sequence ID" value="EOD08107"/>
    <property type="gene ID" value="EMIHUDRAFT_217649"/>
</dbReference>
<dbReference type="AlphaFoldDB" id="A0A0D3IA22"/>
<dbReference type="PANTHER" id="PTHR12385:SF14">
    <property type="entry name" value="CHOLINE TRANSPORTER-LIKE 2"/>
    <property type="match status" value="1"/>
</dbReference>
<organism evidence="9 10">
    <name type="scientific">Emiliania huxleyi (strain CCMP1516)</name>
    <dbReference type="NCBI Taxonomy" id="280463"/>
    <lineage>
        <taxon>Eukaryota</taxon>
        <taxon>Haptista</taxon>
        <taxon>Haptophyta</taxon>
        <taxon>Prymnesiophyceae</taxon>
        <taxon>Isochrysidales</taxon>
        <taxon>Noelaerhabdaceae</taxon>
        <taxon>Emiliania</taxon>
    </lineage>
</organism>
<keyword evidence="4" id="KW-1133">Transmembrane helix</keyword>
<evidence type="ECO:0000256" key="2">
    <source>
        <dbReference type="ARBA" id="ARBA00007168"/>
    </source>
</evidence>
<name>A0A0D3IA22_EMIH1</name>
<proteinExistence type="inferred from homology"/>
<dbReference type="Pfam" id="PF04515">
    <property type="entry name" value="Choline_transpo"/>
    <property type="match status" value="1"/>
</dbReference>
<feature type="region of interest" description="Disordered" evidence="8">
    <location>
        <begin position="1"/>
        <end position="38"/>
    </location>
</feature>
<keyword evidence="3" id="KW-0812">Transmembrane</keyword>
<evidence type="ECO:0000313" key="10">
    <source>
        <dbReference type="Proteomes" id="UP000013827"/>
    </source>
</evidence>
<evidence type="ECO:0000256" key="1">
    <source>
        <dbReference type="ARBA" id="ARBA00004141"/>
    </source>
</evidence>
<feature type="compositionally biased region" description="Basic and acidic residues" evidence="8">
    <location>
        <begin position="1"/>
        <end position="10"/>
    </location>
</feature>
<keyword evidence="6" id="KW-0325">Glycoprotein</keyword>
<accession>A0A0D3IA22</accession>
<evidence type="ECO:0000256" key="7">
    <source>
        <dbReference type="RuleBase" id="RU368066"/>
    </source>
</evidence>
<comment type="function">
    <text evidence="7">Choline transporter.</text>
</comment>
<dbReference type="HOGENOM" id="CLU_832706_0_0_1"/>
<protein>
    <recommendedName>
        <fullName evidence="7">Choline transporter-like protein</fullName>
    </recommendedName>
</protein>